<keyword evidence="4" id="KW-1003">Cell membrane</keyword>
<evidence type="ECO:0000256" key="2">
    <source>
        <dbReference type="ARBA" id="ARBA00007069"/>
    </source>
</evidence>
<feature type="transmembrane region" description="Helical" evidence="8">
    <location>
        <begin position="183"/>
        <end position="203"/>
    </location>
</feature>
<feature type="transmembrane region" description="Helical" evidence="8">
    <location>
        <begin position="234"/>
        <end position="253"/>
    </location>
</feature>
<evidence type="ECO:0000256" key="6">
    <source>
        <dbReference type="ARBA" id="ARBA00022989"/>
    </source>
</evidence>
<dbReference type="Pfam" id="PF00528">
    <property type="entry name" value="BPD_transp_1"/>
    <property type="match status" value="1"/>
</dbReference>
<dbReference type="PANTHER" id="PTHR43848">
    <property type="entry name" value="PUTRESCINE TRANSPORT SYSTEM PERMEASE PROTEIN POTI"/>
    <property type="match status" value="1"/>
</dbReference>
<comment type="subcellular location">
    <subcellularLocation>
        <location evidence="1 8">Cell membrane</location>
        <topology evidence="1 8">Multi-pass membrane protein</topology>
    </subcellularLocation>
</comment>
<dbReference type="EMBL" id="CP158568">
    <property type="protein sequence ID" value="XBY43866.1"/>
    <property type="molecule type" value="Genomic_DNA"/>
</dbReference>
<evidence type="ECO:0000313" key="10">
    <source>
        <dbReference type="EMBL" id="XBY43866.1"/>
    </source>
</evidence>
<keyword evidence="5 8" id="KW-0812">Transmembrane</keyword>
<reference evidence="10" key="1">
    <citation type="submission" date="2024-06" db="EMBL/GenBank/DDBJ databases">
        <title>Methylostella associata gen. nov., sp. nov., a novel Ancalomicrobiaceae-affiliated facultatively methylotrophic bacteria that feed on methanotrophs of the genus Methylococcus.</title>
        <authorList>
            <person name="Saltykova V."/>
            <person name="Danilova O.V."/>
            <person name="Oshkin I.Y."/>
            <person name="Belova S.E."/>
            <person name="Pimenov N.V."/>
            <person name="Dedysh S.N."/>
        </authorList>
    </citation>
    <scope>NUCLEOTIDE SEQUENCE</scope>
    <source>
        <strain evidence="10">S20</strain>
    </source>
</reference>
<feature type="transmembrane region" description="Helical" evidence="8">
    <location>
        <begin position="136"/>
        <end position="155"/>
    </location>
</feature>
<evidence type="ECO:0000259" key="9">
    <source>
        <dbReference type="PROSITE" id="PS50928"/>
    </source>
</evidence>
<evidence type="ECO:0000256" key="4">
    <source>
        <dbReference type="ARBA" id="ARBA00022475"/>
    </source>
</evidence>
<dbReference type="RefSeq" id="WP_407048964.1">
    <property type="nucleotide sequence ID" value="NZ_CP158568.1"/>
</dbReference>
<evidence type="ECO:0000256" key="7">
    <source>
        <dbReference type="ARBA" id="ARBA00023136"/>
    </source>
</evidence>
<protein>
    <submittedName>
        <fullName evidence="10">ABC transporter permease</fullName>
    </submittedName>
</protein>
<dbReference type="GO" id="GO:0005886">
    <property type="term" value="C:plasma membrane"/>
    <property type="evidence" value="ECO:0007669"/>
    <property type="project" value="UniProtKB-SubCell"/>
</dbReference>
<dbReference type="CDD" id="cd06261">
    <property type="entry name" value="TM_PBP2"/>
    <property type="match status" value="1"/>
</dbReference>
<organism evidence="10">
    <name type="scientific">Methyloraptor flagellatus</name>
    <dbReference type="NCBI Taxonomy" id="3162530"/>
    <lineage>
        <taxon>Bacteria</taxon>
        <taxon>Pseudomonadati</taxon>
        <taxon>Pseudomonadota</taxon>
        <taxon>Alphaproteobacteria</taxon>
        <taxon>Hyphomicrobiales</taxon>
        <taxon>Ancalomicrobiaceae</taxon>
        <taxon>Methyloraptor</taxon>
    </lineage>
</organism>
<evidence type="ECO:0000256" key="8">
    <source>
        <dbReference type="RuleBase" id="RU363032"/>
    </source>
</evidence>
<feature type="transmembrane region" description="Helical" evidence="8">
    <location>
        <begin position="101"/>
        <end position="124"/>
    </location>
</feature>
<feature type="transmembrane region" description="Helical" evidence="8">
    <location>
        <begin position="66"/>
        <end position="89"/>
    </location>
</feature>
<sequence length="283" mass="31007">MRRITGGDILMRAYLGLFFFYLLAPLAVMAIATFNLSRFPTVTPWTGTTMKWFDALFADAQMWDGLWNSLIVGFAVVAVSVPLGTAAAMLLDSLHSRARNFLYAVMVSPLLTPGVIIGISTLVFWDRLGVKGGLHLAVLGQSSFITAYVMLMVLARLQRFDRSLEEAALDLGASHPQVFRKILLPYLKTSLIAGSVLAFFQSFENYNTTLFTRGTDITLTIYIASKVRTGLTPAVNALGLILIAITIAGAVVWEIMRRREVARAAAARRKAELADDPTAQIVT</sequence>
<dbReference type="KEGG" id="mflg:ABS361_17635"/>
<comment type="similarity">
    <text evidence="2">Belongs to the binding-protein-dependent transport system permease family. CysTW subfamily.</text>
</comment>
<dbReference type="InterPro" id="IPR051789">
    <property type="entry name" value="Bact_Polyamine_Transport"/>
</dbReference>
<gene>
    <name evidence="10" type="ORF">ABS361_17635</name>
</gene>
<evidence type="ECO:0000256" key="5">
    <source>
        <dbReference type="ARBA" id="ARBA00022692"/>
    </source>
</evidence>
<dbReference type="Gene3D" id="1.10.3720.10">
    <property type="entry name" value="MetI-like"/>
    <property type="match status" value="1"/>
</dbReference>
<dbReference type="PROSITE" id="PS50928">
    <property type="entry name" value="ABC_TM1"/>
    <property type="match status" value="1"/>
</dbReference>
<dbReference type="InterPro" id="IPR000515">
    <property type="entry name" value="MetI-like"/>
</dbReference>
<evidence type="ECO:0000256" key="3">
    <source>
        <dbReference type="ARBA" id="ARBA00022448"/>
    </source>
</evidence>
<dbReference type="GO" id="GO:0055085">
    <property type="term" value="P:transmembrane transport"/>
    <property type="evidence" value="ECO:0007669"/>
    <property type="project" value="InterPro"/>
</dbReference>
<proteinExistence type="inferred from homology"/>
<dbReference type="PANTHER" id="PTHR43848:SF2">
    <property type="entry name" value="PUTRESCINE TRANSPORT SYSTEM PERMEASE PROTEIN POTI"/>
    <property type="match status" value="1"/>
</dbReference>
<evidence type="ECO:0000256" key="1">
    <source>
        <dbReference type="ARBA" id="ARBA00004651"/>
    </source>
</evidence>
<dbReference type="SUPFAM" id="SSF161098">
    <property type="entry name" value="MetI-like"/>
    <property type="match status" value="1"/>
</dbReference>
<feature type="transmembrane region" description="Helical" evidence="8">
    <location>
        <begin position="12"/>
        <end position="34"/>
    </location>
</feature>
<dbReference type="InterPro" id="IPR035906">
    <property type="entry name" value="MetI-like_sf"/>
</dbReference>
<name>A0AAU7X8T4_9HYPH</name>
<accession>A0AAU7X8T4</accession>
<dbReference type="AlphaFoldDB" id="A0AAU7X8T4"/>
<keyword evidence="6 8" id="KW-1133">Transmembrane helix</keyword>
<keyword evidence="3 8" id="KW-0813">Transport</keyword>
<keyword evidence="7 8" id="KW-0472">Membrane</keyword>
<feature type="domain" description="ABC transmembrane type-1" evidence="9">
    <location>
        <begin position="66"/>
        <end position="253"/>
    </location>
</feature>